<organism evidence="2 3">
    <name type="scientific">Paramuricea clavata</name>
    <name type="common">Red gorgonian</name>
    <name type="synonym">Violescent sea-whip</name>
    <dbReference type="NCBI Taxonomy" id="317549"/>
    <lineage>
        <taxon>Eukaryota</taxon>
        <taxon>Metazoa</taxon>
        <taxon>Cnidaria</taxon>
        <taxon>Anthozoa</taxon>
        <taxon>Octocorallia</taxon>
        <taxon>Malacalcyonacea</taxon>
        <taxon>Plexauridae</taxon>
        <taxon>Paramuricea</taxon>
    </lineage>
</organism>
<dbReference type="Pfam" id="PF16977">
    <property type="entry name" value="ApeC"/>
    <property type="match status" value="1"/>
</dbReference>
<evidence type="ECO:0000313" key="3">
    <source>
        <dbReference type="Proteomes" id="UP001152795"/>
    </source>
</evidence>
<proteinExistence type="predicted"/>
<reference evidence="2" key="1">
    <citation type="submission" date="2020-04" db="EMBL/GenBank/DDBJ databases">
        <authorList>
            <person name="Alioto T."/>
            <person name="Alioto T."/>
            <person name="Gomez Garrido J."/>
        </authorList>
    </citation>
    <scope>NUCLEOTIDE SEQUENCE</scope>
    <source>
        <strain evidence="2">A484AB</strain>
    </source>
</reference>
<sequence length="281" mass="31028">MGQYCIFRRGGRCPKGFDEGFMVWDDEDTNNANRKRGSLPDGVYNSETKIEFCCRNDVFSISFWSIVKCRAAGINLSGLPRCRELILMRHKSSCPTISGYRGPYTGYLDWDTEDSGNKDEFVGVFPDVKDLGQTVSIVCRCRATIRVHRDGNQATGAMTQTTTAVQVVTTKDMVTFRVFSGTAKTLNGDFAAKLAAITPTKRLGQGDIIAFFSVEVDAQQDLTKDTYIGMTKTPTTQMEIAEVFQMACTTGIRKSTFAVATMLPPSYHVGQSFLDSRNAGN</sequence>
<evidence type="ECO:0000313" key="2">
    <source>
        <dbReference type="EMBL" id="CAB4022295.1"/>
    </source>
</evidence>
<keyword evidence="3" id="KW-1185">Reference proteome</keyword>
<dbReference type="PANTHER" id="PTHR19324:SF33">
    <property type="entry name" value="MUCIN-5AC"/>
    <property type="match status" value="1"/>
</dbReference>
<feature type="domain" description="Apextrin C-terminal" evidence="1">
    <location>
        <begin position="1"/>
        <end position="129"/>
    </location>
</feature>
<comment type="caution">
    <text evidence="2">The sequence shown here is derived from an EMBL/GenBank/DDBJ whole genome shotgun (WGS) entry which is preliminary data.</text>
</comment>
<evidence type="ECO:0000259" key="1">
    <source>
        <dbReference type="Pfam" id="PF16977"/>
    </source>
</evidence>
<dbReference type="InterPro" id="IPR031569">
    <property type="entry name" value="ApeC"/>
</dbReference>
<dbReference type="AlphaFoldDB" id="A0A6S7ISK5"/>
<gene>
    <name evidence="2" type="ORF">PACLA_8A075518</name>
</gene>
<dbReference type="EMBL" id="CACRXK020011906">
    <property type="protein sequence ID" value="CAB4022295.1"/>
    <property type="molecule type" value="Genomic_DNA"/>
</dbReference>
<dbReference type="PANTHER" id="PTHR19324">
    <property type="entry name" value="PERFORIN-LIKE PROTEIN 1"/>
    <property type="match status" value="1"/>
</dbReference>
<protein>
    <recommendedName>
        <fullName evidence="1">Apextrin C-terminal domain-containing protein</fullName>
    </recommendedName>
</protein>
<name>A0A6S7ISK5_PARCT</name>
<accession>A0A6S7ISK5</accession>
<dbReference type="Proteomes" id="UP001152795">
    <property type="component" value="Unassembled WGS sequence"/>
</dbReference>
<dbReference type="OrthoDB" id="5987927at2759"/>